<dbReference type="InterPro" id="IPR041588">
    <property type="entry name" value="Integrase_H2C2"/>
</dbReference>
<evidence type="ECO:0000313" key="3">
    <source>
        <dbReference type="RefSeq" id="XP_027186673.1"/>
    </source>
</evidence>
<dbReference type="PANTHER" id="PTHR47266">
    <property type="entry name" value="ENDONUCLEASE-RELATED"/>
    <property type="match status" value="1"/>
</dbReference>
<dbReference type="Gene3D" id="1.10.340.70">
    <property type="match status" value="1"/>
</dbReference>
<gene>
    <name evidence="3" type="primary">LOC113784625</name>
</gene>
<dbReference type="RefSeq" id="XP_027186673.1">
    <property type="nucleotide sequence ID" value="XM_027330872.1"/>
</dbReference>
<evidence type="ECO:0000313" key="2">
    <source>
        <dbReference type="Proteomes" id="UP000087171"/>
    </source>
</evidence>
<evidence type="ECO:0000259" key="1">
    <source>
        <dbReference type="Pfam" id="PF17921"/>
    </source>
</evidence>
<organism evidence="2 3">
    <name type="scientific">Cicer arietinum</name>
    <name type="common">Chickpea</name>
    <name type="synonym">Garbanzo</name>
    <dbReference type="NCBI Taxonomy" id="3827"/>
    <lineage>
        <taxon>Eukaryota</taxon>
        <taxon>Viridiplantae</taxon>
        <taxon>Streptophyta</taxon>
        <taxon>Embryophyta</taxon>
        <taxon>Tracheophyta</taxon>
        <taxon>Spermatophyta</taxon>
        <taxon>Magnoliopsida</taxon>
        <taxon>eudicotyledons</taxon>
        <taxon>Gunneridae</taxon>
        <taxon>Pentapetalae</taxon>
        <taxon>rosids</taxon>
        <taxon>fabids</taxon>
        <taxon>Fabales</taxon>
        <taxon>Fabaceae</taxon>
        <taxon>Papilionoideae</taxon>
        <taxon>50 kb inversion clade</taxon>
        <taxon>NPAAA clade</taxon>
        <taxon>Hologalegina</taxon>
        <taxon>IRL clade</taxon>
        <taxon>Cicereae</taxon>
        <taxon>Cicer</taxon>
    </lineage>
</organism>
<dbReference type="InterPro" id="IPR052160">
    <property type="entry name" value="Gypsy_RT_Integrase-like"/>
</dbReference>
<protein>
    <submittedName>
        <fullName evidence="3">Uncharacterized protein LOC113784625</fullName>
    </submittedName>
</protein>
<dbReference type="STRING" id="3827.A0A3Q7XJN3"/>
<dbReference type="OrthoDB" id="1436461at2759"/>
<name>A0A3Q7XJN3_CICAR</name>
<feature type="domain" description="Integrase zinc-binding" evidence="1">
    <location>
        <begin position="101"/>
        <end position="157"/>
    </location>
</feature>
<accession>A0A3Q7XJN3</accession>
<dbReference type="FunFam" id="1.10.340.70:FF:000001">
    <property type="entry name" value="Retrovirus-related Pol polyprotein from transposon gypsy-like Protein"/>
    <property type="match status" value="1"/>
</dbReference>
<dbReference type="Pfam" id="PF17921">
    <property type="entry name" value="Integrase_H2C2"/>
    <property type="match status" value="1"/>
</dbReference>
<sequence length="163" mass="18653">MVADALSRKRTHMSSKTLKGLELLENFRDLDLNLDSLLGKVQCGMIVVDNKLMNEIKALQATNEVIQGRRKLVETSKAPEFEMGSDNILWCNKRICVPDNAELRKTILDEAHKSKLSIHPGATKMYKDLKQKFWWPGMKKQVAEYVASFLTCQKAKVEHQKHV</sequence>
<dbReference type="AlphaFoldDB" id="A0A3Q7XJN3"/>
<reference evidence="3" key="1">
    <citation type="submission" date="2025-08" db="UniProtKB">
        <authorList>
            <consortium name="RefSeq"/>
        </authorList>
    </citation>
    <scope>IDENTIFICATION</scope>
    <source>
        <tissue evidence="3">Etiolated seedlings</tissue>
    </source>
</reference>
<keyword evidence="2" id="KW-1185">Reference proteome</keyword>
<proteinExistence type="predicted"/>
<dbReference type="Proteomes" id="UP000087171">
    <property type="component" value="Unplaced"/>
</dbReference>